<protein>
    <submittedName>
        <fullName evidence="2">Uncharacterized protein</fullName>
    </submittedName>
</protein>
<comment type="caution">
    <text evidence="2">The sequence shown here is derived from an EMBL/GenBank/DDBJ whole genome shotgun (WGS) entry which is preliminary data.</text>
</comment>
<name>X1GFQ7_9ZZZZ</name>
<feature type="non-terminal residue" evidence="2">
    <location>
        <position position="63"/>
    </location>
</feature>
<keyword evidence="1" id="KW-1133">Transmembrane helix</keyword>
<sequence>MRIEDWGDFPKEFAGRARQVAKKFVQFDTLIAPAVIQVLFWVCAVFAVISGIALIPFAPVSGL</sequence>
<evidence type="ECO:0000256" key="1">
    <source>
        <dbReference type="SAM" id="Phobius"/>
    </source>
</evidence>
<reference evidence="2" key="1">
    <citation type="journal article" date="2014" name="Front. Microbiol.">
        <title>High frequency of phylogenetically diverse reductive dehalogenase-homologous genes in deep subseafloor sedimentary metagenomes.</title>
        <authorList>
            <person name="Kawai M."/>
            <person name="Futagami T."/>
            <person name="Toyoda A."/>
            <person name="Takaki Y."/>
            <person name="Nishi S."/>
            <person name="Hori S."/>
            <person name="Arai W."/>
            <person name="Tsubouchi T."/>
            <person name="Morono Y."/>
            <person name="Uchiyama I."/>
            <person name="Ito T."/>
            <person name="Fujiyama A."/>
            <person name="Inagaki F."/>
            <person name="Takami H."/>
        </authorList>
    </citation>
    <scope>NUCLEOTIDE SEQUENCE</scope>
    <source>
        <strain evidence="2">Expedition CK06-06</strain>
    </source>
</reference>
<gene>
    <name evidence="2" type="ORF">S03H2_34565</name>
</gene>
<keyword evidence="1" id="KW-0472">Membrane</keyword>
<keyword evidence="1" id="KW-0812">Transmembrane</keyword>
<feature type="transmembrane region" description="Helical" evidence="1">
    <location>
        <begin position="34"/>
        <end position="58"/>
    </location>
</feature>
<organism evidence="2">
    <name type="scientific">marine sediment metagenome</name>
    <dbReference type="NCBI Taxonomy" id="412755"/>
    <lineage>
        <taxon>unclassified sequences</taxon>
        <taxon>metagenomes</taxon>
        <taxon>ecological metagenomes</taxon>
    </lineage>
</organism>
<proteinExistence type="predicted"/>
<dbReference type="AlphaFoldDB" id="X1GFQ7"/>
<evidence type="ECO:0000313" key="2">
    <source>
        <dbReference type="EMBL" id="GAH56741.1"/>
    </source>
</evidence>
<dbReference type="EMBL" id="BARU01021102">
    <property type="protein sequence ID" value="GAH56741.1"/>
    <property type="molecule type" value="Genomic_DNA"/>
</dbReference>
<accession>X1GFQ7</accession>